<reference evidence="2" key="1">
    <citation type="submission" date="2022-11" db="EMBL/GenBank/DDBJ databases">
        <title>Corynebacterium sp. isolated from Penguins.</title>
        <authorList>
            <person name="Sedlar K."/>
            <person name="Svec P."/>
        </authorList>
    </citation>
    <scope>NUCLEOTIDE SEQUENCE</scope>
    <source>
        <strain evidence="2">P7003</strain>
    </source>
</reference>
<dbReference type="RefSeq" id="WP_267186211.1">
    <property type="nucleotide sequence ID" value="NZ_JAPMKV010000001.1"/>
</dbReference>
<keyword evidence="1" id="KW-0472">Membrane</keyword>
<name>A0ABT3WTP5_9CORY</name>
<sequence length="50" mass="5541">MATVAATVTVGTLIYDTTRVHGDARILLSLFGSLRVFATWVSVRLLFMLR</sequence>
<protein>
    <submittedName>
        <fullName evidence="2">Uncharacterized protein</fullName>
    </submittedName>
</protein>
<dbReference type="Proteomes" id="UP001081709">
    <property type="component" value="Unassembled WGS sequence"/>
</dbReference>
<keyword evidence="3" id="KW-1185">Reference proteome</keyword>
<comment type="caution">
    <text evidence="2">The sequence shown here is derived from an EMBL/GenBank/DDBJ whole genome shotgun (WGS) entry which is preliminary data.</text>
</comment>
<keyword evidence="1" id="KW-0812">Transmembrane</keyword>
<feature type="transmembrane region" description="Helical" evidence="1">
    <location>
        <begin position="26"/>
        <end position="47"/>
    </location>
</feature>
<proteinExistence type="predicted"/>
<organism evidence="2 3">
    <name type="scientific">Corynebacterium pygosceleis</name>
    <dbReference type="NCBI Taxonomy" id="2800406"/>
    <lineage>
        <taxon>Bacteria</taxon>
        <taxon>Bacillati</taxon>
        <taxon>Actinomycetota</taxon>
        <taxon>Actinomycetes</taxon>
        <taxon>Mycobacteriales</taxon>
        <taxon>Corynebacteriaceae</taxon>
        <taxon>Corynebacterium</taxon>
    </lineage>
</organism>
<dbReference type="EMBL" id="JAPMKV010000001">
    <property type="protein sequence ID" value="MCX7444172.1"/>
    <property type="molecule type" value="Genomic_DNA"/>
</dbReference>
<evidence type="ECO:0000313" key="3">
    <source>
        <dbReference type="Proteomes" id="UP001081709"/>
    </source>
</evidence>
<keyword evidence="1" id="KW-1133">Transmembrane helix</keyword>
<evidence type="ECO:0000256" key="1">
    <source>
        <dbReference type="SAM" id="Phobius"/>
    </source>
</evidence>
<accession>A0ABT3WTP5</accession>
<evidence type="ECO:0000313" key="2">
    <source>
        <dbReference type="EMBL" id="MCX7444172.1"/>
    </source>
</evidence>
<gene>
    <name evidence="2" type="ORF">OS125_02775</name>
</gene>